<dbReference type="KEGG" id="plig:NAG76_20345"/>
<gene>
    <name evidence="3" type="ORF">NAG76_20345</name>
</gene>
<reference evidence="3" key="1">
    <citation type="submission" date="2022-05" db="EMBL/GenBank/DDBJ databases">
        <title>Novel bacterial taxa in a minimal lignocellulolytic consortium and its capacity to transform plastics disclosed by genome-resolved metagenomics.</title>
        <authorList>
            <person name="Rodriguez C.A.D."/>
            <person name="Diaz-Garcia L."/>
            <person name="Herrera K."/>
            <person name="Tarazona N.A."/>
            <person name="Sproer C."/>
            <person name="Overmann J."/>
            <person name="Jimenez D.J."/>
        </authorList>
    </citation>
    <scope>NUCLEOTIDE SEQUENCE</scope>
    <source>
        <strain evidence="3">MAG5</strain>
    </source>
</reference>
<feature type="domain" description="Type III secretion system flagellar brake protein YcgR PilZN" evidence="2">
    <location>
        <begin position="14"/>
        <end position="95"/>
    </location>
</feature>
<dbReference type="Pfam" id="PF12945">
    <property type="entry name" value="PilZNR"/>
    <property type="match status" value="1"/>
</dbReference>
<dbReference type="EMBL" id="CP097899">
    <property type="protein sequence ID" value="URN94146.1"/>
    <property type="molecule type" value="Genomic_DNA"/>
</dbReference>
<organism evidence="3 4">
    <name type="scientific">Candidatus Pristimantibacillus lignocellulolyticus</name>
    <dbReference type="NCBI Taxonomy" id="2994561"/>
    <lineage>
        <taxon>Bacteria</taxon>
        <taxon>Bacillati</taxon>
        <taxon>Bacillota</taxon>
        <taxon>Bacilli</taxon>
        <taxon>Bacillales</taxon>
        <taxon>Paenibacillaceae</taxon>
        <taxon>Candidatus Pristimantibacillus</taxon>
    </lineage>
</organism>
<evidence type="ECO:0000313" key="3">
    <source>
        <dbReference type="EMBL" id="URN94146.1"/>
    </source>
</evidence>
<dbReference type="Gene3D" id="2.40.10.220">
    <property type="entry name" value="predicted glycosyltransferase like domains"/>
    <property type="match status" value="1"/>
</dbReference>
<evidence type="ECO:0000259" key="1">
    <source>
        <dbReference type="Pfam" id="PF07238"/>
    </source>
</evidence>
<accession>A0A9J6ZDC0</accession>
<protein>
    <submittedName>
        <fullName evidence="3">PilZ domain-containing protein</fullName>
    </submittedName>
</protein>
<dbReference type="InterPro" id="IPR009926">
    <property type="entry name" value="T3SS_YcgR_PilZN"/>
</dbReference>
<evidence type="ECO:0000259" key="2">
    <source>
        <dbReference type="Pfam" id="PF12945"/>
    </source>
</evidence>
<dbReference type="Pfam" id="PF07238">
    <property type="entry name" value="PilZ"/>
    <property type="match status" value="1"/>
</dbReference>
<dbReference type="GO" id="GO:0035438">
    <property type="term" value="F:cyclic-di-GMP binding"/>
    <property type="evidence" value="ECO:0007669"/>
    <property type="project" value="InterPro"/>
</dbReference>
<evidence type="ECO:0000313" key="4">
    <source>
        <dbReference type="Proteomes" id="UP001056756"/>
    </source>
</evidence>
<dbReference type="InterPro" id="IPR009875">
    <property type="entry name" value="PilZ_domain"/>
</dbReference>
<dbReference type="Proteomes" id="UP001056756">
    <property type="component" value="Chromosome"/>
</dbReference>
<name>A0A9J6ZDC0_9BACL</name>
<proteinExistence type="predicted"/>
<sequence length="219" mass="25568">MLIVPKVSQIIFFHLKSDEVEDSVIEFKARVADENEESLIIEFPIDTVTGRVKRLHVGDALAAHFITTNGVKHFFETHVTDVMLGEFPLVELARPSKDEMTSMQRRNFFRVMLEVDIAVRDEKGQQFIYKTDDIGGGGISFIIDRHEHFEATEKLNCWVLLPHRNGMIEHSNFVGEVLRIKVLETGRKIVMMKFHEITESERQRIIRFLFEKQIELRDR</sequence>
<dbReference type="AlphaFoldDB" id="A0A9J6ZDC0"/>
<feature type="domain" description="PilZ" evidence="1">
    <location>
        <begin position="104"/>
        <end position="211"/>
    </location>
</feature>